<dbReference type="Pfam" id="PF10536">
    <property type="entry name" value="PMD"/>
    <property type="match status" value="1"/>
</dbReference>
<evidence type="ECO:0000313" key="3">
    <source>
        <dbReference type="EMBL" id="MQM00496.1"/>
    </source>
</evidence>
<feature type="non-terminal residue" evidence="3">
    <location>
        <position position="458"/>
    </location>
</feature>
<protein>
    <recommendedName>
        <fullName evidence="2">Aminotransferase-like plant mobile domain-containing protein</fullName>
    </recommendedName>
</protein>
<name>A0A843VX92_COLES</name>
<dbReference type="InterPro" id="IPR019557">
    <property type="entry name" value="AminoTfrase-like_pln_mobile"/>
</dbReference>
<gene>
    <name evidence="3" type="ORF">Taro_033231</name>
</gene>
<proteinExistence type="predicted"/>
<feature type="region of interest" description="Disordered" evidence="1">
    <location>
        <begin position="17"/>
        <end position="54"/>
    </location>
</feature>
<dbReference type="EMBL" id="NMUH01002522">
    <property type="protein sequence ID" value="MQM00496.1"/>
    <property type="molecule type" value="Genomic_DNA"/>
</dbReference>
<feature type="compositionally biased region" description="Acidic residues" evidence="1">
    <location>
        <begin position="41"/>
        <end position="53"/>
    </location>
</feature>
<organism evidence="3 4">
    <name type="scientific">Colocasia esculenta</name>
    <name type="common">Wild taro</name>
    <name type="synonym">Arum esculentum</name>
    <dbReference type="NCBI Taxonomy" id="4460"/>
    <lineage>
        <taxon>Eukaryota</taxon>
        <taxon>Viridiplantae</taxon>
        <taxon>Streptophyta</taxon>
        <taxon>Embryophyta</taxon>
        <taxon>Tracheophyta</taxon>
        <taxon>Spermatophyta</taxon>
        <taxon>Magnoliopsida</taxon>
        <taxon>Liliopsida</taxon>
        <taxon>Araceae</taxon>
        <taxon>Aroideae</taxon>
        <taxon>Colocasieae</taxon>
        <taxon>Colocasia</taxon>
    </lineage>
</organism>
<feature type="region of interest" description="Disordered" evidence="1">
    <location>
        <begin position="427"/>
        <end position="458"/>
    </location>
</feature>
<dbReference type="Proteomes" id="UP000652761">
    <property type="component" value="Unassembled WGS sequence"/>
</dbReference>
<dbReference type="AlphaFoldDB" id="A0A843VX92"/>
<feature type="domain" description="Aminotransferase-like plant mobile" evidence="2">
    <location>
        <begin position="111"/>
        <end position="211"/>
    </location>
</feature>
<dbReference type="PANTHER" id="PTHR46033">
    <property type="entry name" value="PROTEIN MAIN-LIKE 2"/>
    <property type="match status" value="1"/>
</dbReference>
<evidence type="ECO:0000313" key="4">
    <source>
        <dbReference type="Proteomes" id="UP000652761"/>
    </source>
</evidence>
<evidence type="ECO:0000256" key="1">
    <source>
        <dbReference type="SAM" id="MobiDB-lite"/>
    </source>
</evidence>
<keyword evidence="4" id="KW-1185">Reference proteome</keyword>
<dbReference type="InterPro" id="IPR044824">
    <property type="entry name" value="MAIN-like"/>
</dbReference>
<reference evidence="3" key="1">
    <citation type="submission" date="2017-07" db="EMBL/GenBank/DDBJ databases">
        <title>Taro Niue Genome Assembly and Annotation.</title>
        <authorList>
            <person name="Atibalentja N."/>
            <person name="Keating K."/>
            <person name="Fields C.J."/>
        </authorList>
    </citation>
    <scope>NUCLEOTIDE SEQUENCE</scope>
    <source>
        <strain evidence="3">Niue_2</strain>
        <tissue evidence="3">Leaf</tissue>
    </source>
</reference>
<sequence length="458" mass="53241">MLRVAFVQALHRAWMGRTSSPGSEEKRVGRENQMMLPQEQQGDEDVEEEDSEMDQFAGPVDTSVLYAQSSHRSQLVHAGQETDVLKCWEHHRSLGAWTVDPRIVEYVHRSGLFHLTQVQWIRLDWALITALVERWRSETQTFHLRHGEMSITLHDVAILMGLPIDGDAVVGDTTLDWTDACMALLGDVPDTMKRDSVKISWLRERFTSQINCRWNVRRAEINNPRHVLRLYISEFDHQEDYRIRWEPYTADILEMLPAVFRQTSYLWLSRVPLLSFSIVEMHVPDRVLRQFGRVHHIPGPVDALDRVTRKGREHIDWARYFAHFVQMWHHRADYIIPPDEETVGIGRGEYMAWYWSITRRYIARSGFNYNMRYEPRDHIERSLVDGTKHLHMMASVGLQDDISDRTQSTFISMQMYIDSVLSHVQRTDSSTSHAGPSEPCAGTPQQPDDAGPSHFSPD</sequence>
<evidence type="ECO:0000259" key="2">
    <source>
        <dbReference type="Pfam" id="PF10536"/>
    </source>
</evidence>
<accession>A0A843VX92</accession>
<dbReference type="PANTHER" id="PTHR46033:SF8">
    <property type="entry name" value="PROTEIN MAINTENANCE OF MERISTEMS-LIKE"/>
    <property type="match status" value="1"/>
</dbReference>
<dbReference type="GO" id="GO:0010073">
    <property type="term" value="P:meristem maintenance"/>
    <property type="evidence" value="ECO:0007669"/>
    <property type="project" value="InterPro"/>
</dbReference>
<dbReference type="OrthoDB" id="593744at2759"/>
<comment type="caution">
    <text evidence="3">The sequence shown here is derived from an EMBL/GenBank/DDBJ whole genome shotgun (WGS) entry which is preliminary data.</text>
</comment>